<dbReference type="RefSeq" id="WP_301210809.1">
    <property type="nucleotide sequence ID" value="NZ_JAROCF010000001.1"/>
</dbReference>
<dbReference type="Pfam" id="PF18893">
    <property type="entry name" value="DUF5652"/>
    <property type="match status" value="1"/>
</dbReference>
<feature type="transmembrane region" description="Helical" evidence="2">
    <location>
        <begin position="47"/>
        <end position="68"/>
    </location>
</feature>
<keyword evidence="2" id="KW-0812">Transmembrane</keyword>
<evidence type="ECO:0000259" key="3">
    <source>
        <dbReference type="Pfam" id="PF18893"/>
    </source>
</evidence>
<feature type="domain" description="DUF5652" evidence="3">
    <location>
        <begin position="16"/>
        <end position="74"/>
    </location>
</feature>
<dbReference type="EMBL" id="JAROCF010000001">
    <property type="protein sequence ID" value="MDN4614596.1"/>
    <property type="molecule type" value="Genomic_DNA"/>
</dbReference>
<dbReference type="Proteomes" id="UP001174208">
    <property type="component" value="Unassembled WGS sequence"/>
</dbReference>
<reference evidence="4" key="1">
    <citation type="submission" date="2023-06" db="EMBL/GenBank/DDBJ databases">
        <title>MT1 and MT2 Draft Genomes of Novel Species.</title>
        <authorList>
            <person name="Venkateswaran K."/>
        </authorList>
    </citation>
    <scope>NUCLEOTIDE SEQUENCE</scope>
    <source>
        <strain evidence="4">F6_8S_P_1B</strain>
    </source>
</reference>
<evidence type="ECO:0000256" key="2">
    <source>
        <dbReference type="SAM" id="Phobius"/>
    </source>
</evidence>
<sequence>MNTKRRAPMRFEDLSPAARAGLVAAVCWTLAWKGASLWRAARNDSKPWFVALLLSNTMGLLDALYLFVIDRDRRALDDDEETILETTGEPEQLGRSYLED</sequence>
<name>A0ABT8KCV6_9MICO</name>
<feature type="region of interest" description="Disordered" evidence="1">
    <location>
        <begin position="80"/>
        <end position="100"/>
    </location>
</feature>
<accession>A0ABT8KCV6</accession>
<proteinExistence type="predicted"/>
<organism evidence="4 5">
    <name type="scientific">Leifsonia williamsii</name>
    <dbReference type="NCBI Taxonomy" id="3035919"/>
    <lineage>
        <taxon>Bacteria</taxon>
        <taxon>Bacillati</taxon>
        <taxon>Actinomycetota</taxon>
        <taxon>Actinomycetes</taxon>
        <taxon>Micrococcales</taxon>
        <taxon>Microbacteriaceae</taxon>
        <taxon>Leifsonia</taxon>
    </lineage>
</organism>
<protein>
    <submittedName>
        <fullName evidence="4">DUF5652 family protein</fullName>
    </submittedName>
</protein>
<feature type="transmembrane region" description="Helical" evidence="2">
    <location>
        <begin position="20"/>
        <end position="41"/>
    </location>
</feature>
<comment type="caution">
    <text evidence="4">The sequence shown here is derived from an EMBL/GenBank/DDBJ whole genome shotgun (WGS) entry which is preliminary data.</text>
</comment>
<dbReference type="InterPro" id="IPR043712">
    <property type="entry name" value="DUF5652"/>
</dbReference>
<evidence type="ECO:0000313" key="5">
    <source>
        <dbReference type="Proteomes" id="UP001174208"/>
    </source>
</evidence>
<keyword evidence="5" id="KW-1185">Reference proteome</keyword>
<gene>
    <name evidence="4" type="ORF">P5G50_09035</name>
</gene>
<evidence type="ECO:0000313" key="4">
    <source>
        <dbReference type="EMBL" id="MDN4614596.1"/>
    </source>
</evidence>
<keyword evidence="2" id="KW-0472">Membrane</keyword>
<keyword evidence="2" id="KW-1133">Transmembrane helix</keyword>
<evidence type="ECO:0000256" key="1">
    <source>
        <dbReference type="SAM" id="MobiDB-lite"/>
    </source>
</evidence>